<evidence type="ECO:0000256" key="3">
    <source>
        <dbReference type="ARBA" id="ARBA00022737"/>
    </source>
</evidence>
<feature type="repeat" description="WD" evidence="5">
    <location>
        <begin position="251"/>
        <end position="291"/>
    </location>
</feature>
<dbReference type="PROSITE" id="PS00678">
    <property type="entry name" value="WD_REPEATS_1"/>
    <property type="match status" value="3"/>
</dbReference>
<dbReference type="InterPro" id="IPR015943">
    <property type="entry name" value="WD40/YVTN_repeat-like_dom_sf"/>
</dbReference>
<evidence type="ECO:0000256" key="2">
    <source>
        <dbReference type="ARBA" id="ARBA00022574"/>
    </source>
</evidence>
<dbReference type="InterPro" id="IPR011990">
    <property type="entry name" value="TPR-like_helical_dom_sf"/>
</dbReference>
<keyword evidence="2 5" id="KW-0853">WD repeat</keyword>
<dbReference type="InterPro" id="IPR036322">
    <property type="entry name" value="WD40_repeat_dom_sf"/>
</dbReference>
<dbReference type="Gene3D" id="2.130.10.10">
    <property type="entry name" value="YVTN repeat-like/Quinoprotein amine dehydrogenase"/>
    <property type="match status" value="1"/>
</dbReference>
<gene>
    <name evidence="8" type="ORF">PAPYR_284</name>
</gene>
<evidence type="ECO:0000259" key="7">
    <source>
        <dbReference type="Pfam" id="PF08154"/>
    </source>
</evidence>
<keyword evidence="3" id="KW-0677">Repeat</keyword>
<feature type="compositionally biased region" description="Basic residues" evidence="6">
    <location>
        <begin position="998"/>
        <end position="1018"/>
    </location>
</feature>
<evidence type="ECO:0000313" key="8">
    <source>
        <dbReference type="EMBL" id="KAJ4463038.1"/>
    </source>
</evidence>
<dbReference type="EMBL" id="JAPMOS010000001">
    <property type="protein sequence ID" value="KAJ4463038.1"/>
    <property type="molecule type" value="Genomic_DNA"/>
</dbReference>
<dbReference type="InterPro" id="IPR019775">
    <property type="entry name" value="WD40_repeat_CS"/>
</dbReference>
<dbReference type="SUPFAM" id="SSF50978">
    <property type="entry name" value="WD40 repeat-like"/>
    <property type="match status" value="1"/>
</dbReference>
<feature type="compositionally biased region" description="Low complexity" evidence="6">
    <location>
        <begin position="1024"/>
        <end position="1039"/>
    </location>
</feature>
<keyword evidence="9" id="KW-1185">Reference proteome</keyword>
<evidence type="ECO:0000256" key="6">
    <source>
        <dbReference type="SAM" id="MobiDB-lite"/>
    </source>
</evidence>
<dbReference type="Gene3D" id="1.25.40.10">
    <property type="entry name" value="Tetratricopeptide repeat domain"/>
    <property type="match status" value="1"/>
</dbReference>
<feature type="region of interest" description="Disordered" evidence="6">
    <location>
        <begin position="857"/>
        <end position="920"/>
    </location>
</feature>
<comment type="caution">
    <text evidence="8">The sequence shown here is derived from an EMBL/GenBank/DDBJ whole genome shotgun (WGS) entry which is preliminary data.</text>
</comment>
<dbReference type="PANTHER" id="PTHR19848">
    <property type="entry name" value="WD40 REPEAT PROTEIN"/>
    <property type="match status" value="1"/>
</dbReference>
<evidence type="ECO:0000256" key="1">
    <source>
        <dbReference type="ARBA" id="ARBA00004604"/>
    </source>
</evidence>
<dbReference type="PROSITE" id="PS50082">
    <property type="entry name" value="WD_REPEATS_2"/>
    <property type="match status" value="7"/>
</dbReference>
<dbReference type="SUPFAM" id="SSF48452">
    <property type="entry name" value="TPR-like"/>
    <property type="match status" value="1"/>
</dbReference>
<evidence type="ECO:0000313" key="9">
    <source>
        <dbReference type="Proteomes" id="UP001141327"/>
    </source>
</evidence>
<evidence type="ECO:0000256" key="5">
    <source>
        <dbReference type="PROSITE-ProRule" id="PRU00221"/>
    </source>
</evidence>
<dbReference type="Pfam" id="PF08154">
    <property type="entry name" value="NLE"/>
    <property type="match status" value="1"/>
</dbReference>
<feature type="compositionally biased region" description="Pro residues" evidence="6">
    <location>
        <begin position="887"/>
        <end position="896"/>
    </location>
</feature>
<organism evidence="8 9">
    <name type="scientific">Paratrimastix pyriformis</name>
    <dbReference type="NCBI Taxonomy" id="342808"/>
    <lineage>
        <taxon>Eukaryota</taxon>
        <taxon>Metamonada</taxon>
        <taxon>Preaxostyla</taxon>
        <taxon>Paratrimastigidae</taxon>
        <taxon>Paratrimastix</taxon>
    </lineage>
</organism>
<dbReference type="PRINTS" id="PR00320">
    <property type="entry name" value="GPROTEINBRPT"/>
</dbReference>
<feature type="repeat" description="WD" evidence="5">
    <location>
        <begin position="363"/>
        <end position="404"/>
    </location>
</feature>
<dbReference type="InterPro" id="IPR020472">
    <property type="entry name" value="WD40_PAC1"/>
</dbReference>
<dbReference type="SMART" id="SM00320">
    <property type="entry name" value="WD40"/>
    <property type="match status" value="8"/>
</dbReference>
<dbReference type="Pfam" id="PF00400">
    <property type="entry name" value="WD40"/>
    <property type="match status" value="7"/>
</dbReference>
<feature type="domain" description="NLE" evidence="7">
    <location>
        <begin position="23"/>
        <end position="86"/>
    </location>
</feature>
<feature type="repeat" description="WD" evidence="5">
    <location>
        <begin position="201"/>
        <end position="250"/>
    </location>
</feature>
<dbReference type="Proteomes" id="UP001141327">
    <property type="component" value="Unassembled WGS sequence"/>
</dbReference>
<feature type="compositionally biased region" description="Low complexity" evidence="6">
    <location>
        <begin position="897"/>
        <end position="910"/>
    </location>
</feature>
<feature type="repeat" description="WD" evidence="5">
    <location>
        <begin position="118"/>
        <end position="159"/>
    </location>
</feature>
<comment type="subcellular location">
    <subcellularLocation>
        <location evidence="1">Nucleus</location>
        <location evidence="1">Nucleolus</location>
    </subcellularLocation>
</comment>
<feature type="compositionally biased region" description="Basic and acidic residues" evidence="6">
    <location>
        <begin position="985"/>
        <end position="997"/>
    </location>
</feature>
<protein>
    <submittedName>
        <fullName evidence="8">Notchless protein</fullName>
    </submittedName>
</protein>
<dbReference type="InterPro" id="IPR001680">
    <property type="entry name" value="WD40_rpt"/>
</dbReference>
<dbReference type="PANTHER" id="PTHR19848:SF0">
    <property type="entry name" value="NOTCHLESS PROTEIN HOMOLOG 1"/>
    <property type="match status" value="1"/>
</dbReference>
<feature type="region of interest" description="Disordered" evidence="6">
    <location>
        <begin position="945"/>
        <end position="1072"/>
    </location>
</feature>
<feature type="repeat" description="WD" evidence="5">
    <location>
        <begin position="447"/>
        <end position="477"/>
    </location>
</feature>
<dbReference type="PROSITE" id="PS50294">
    <property type="entry name" value="WD_REPEATS_REGION"/>
    <property type="match status" value="6"/>
</dbReference>
<name>A0ABQ8UX47_9EUKA</name>
<proteinExistence type="predicted"/>
<keyword evidence="4" id="KW-0539">Nucleus</keyword>
<dbReference type="CDD" id="cd00200">
    <property type="entry name" value="WD40"/>
    <property type="match status" value="1"/>
</dbReference>
<evidence type="ECO:0000256" key="4">
    <source>
        <dbReference type="ARBA" id="ARBA00023242"/>
    </source>
</evidence>
<sequence>MQENEPQTPPATAMESLSEAPTVFVEFRSKTAVDEPSGPALNIPLDSSPSRLQELLNHVVLHNENPLPYSFFVGDAEVSGTLASTLGTGANMENTIVVTYLPQALFRVNPVTRCSSTLPGHTEAVLAVQFSPDGQFVVSGSGDRTVRFWDLQTETPMATGTAHTDHVLCVSISPSGQHIATAGKDGEVIVWTREAKVYRRLKGHRQWVNALAWEPFHKVNPETGVGRLASAGKDRTVKIWDIVLGRCIFTLSTHTMSVTCVLWGGDDCLYTSSQDRTIQVWSAIDGRPIRTLGGPSVGHAHWVNTMALNTDYALRTGPFDHSGQCPADRAEARGREERLVTGSDDFTLCLWTPTSTKVPVQRMTGHQQLVNCVAFSPNGALIASASFDKSVRLWDGFTGRFIATFRGHMGPVYQVRWSGDSRMLVSGSRDSTVKVWNAKTKQLQQDLPGHADEVFALDWSPDGVKVVSGGKDCALKIDLFRSPRIEDQRSLFMQFVIRTQLYVRATVLSVDVDNNSIMCRLNSIFCDRESVANLSLPPWCSVDIRPLDLRCVIPHTEFESKKASYFYPGDKLQALIYSVDPEHESFQLSLKNARCTTPNRMAGPLGLASSEDFVVPPQWGATQTLSAWLGFVEHHLPHPTEATSATATSGISCSSPYRTVLSAGAATSVPDPPPVGAPGGAEGPFNLFLTSQQGFYNPSCLEQMMRYFGIGSASPELSLTKGSVATRNAEGGWVELGGDTATLFGEPHYDASQFYDQQRIVQAAAYARTRLQEGLDVLLSEPPDYDAAIRLFEEGATYDPANAEAIALKGSALFHKGLFTQSKECFVRALEKDPKLNVALKYMPLVEEKLAEEGKWIGTKPVGPERPPPSSTSHAAGEASSGGPSKQLPPPAPPALPATSTAAAGATTTTEGGFLSRLRKAPTYGGGPEYMPVAAIPPETLASLQKDALAAPVPAPAPAEQRRSGRKHRHESTESHHSHRHHRDKDKDKDKEKEKEHKRSKHEHKHRRNKRKRRHQGKRSGTWSASSGSGDDSSSASSQSDDDSEATVSQSPPKGHPRPAPASVTIQDDDNDEDAALVASLRKTSPA</sequence>
<feature type="repeat" description="WD" evidence="5">
    <location>
        <begin position="160"/>
        <end position="191"/>
    </location>
</feature>
<reference evidence="8" key="1">
    <citation type="journal article" date="2022" name="bioRxiv">
        <title>Genomics of Preaxostyla Flagellates Illuminates Evolutionary Transitions and the Path Towards Mitochondrial Loss.</title>
        <authorList>
            <person name="Novak L.V.F."/>
            <person name="Treitli S.C."/>
            <person name="Pyrih J."/>
            <person name="Halakuc P."/>
            <person name="Pipaliya S.V."/>
            <person name="Vacek V."/>
            <person name="Brzon O."/>
            <person name="Soukal P."/>
            <person name="Eme L."/>
            <person name="Dacks J.B."/>
            <person name="Karnkowska A."/>
            <person name="Elias M."/>
            <person name="Hampl V."/>
        </authorList>
    </citation>
    <scope>NUCLEOTIDE SEQUENCE</scope>
    <source>
        <strain evidence="8">RCP-MX</strain>
    </source>
</reference>
<feature type="repeat" description="WD" evidence="5">
    <location>
        <begin position="405"/>
        <end position="446"/>
    </location>
</feature>
<accession>A0ABQ8UX47</accession>
<dbReference type="InterPro" id="IPR012972">
    <property type="entry name" value="NLE"/>
</dbReference>